<dbReference type="NCBIfam" id="TIGR00128">
    <property type="entry name" value="fabD"/>
    <property type="match status" value="1"/>
</dbReference>
<dbReference type="PANTHER" id="PTHR42681:SF1">
    <property type="entry name" value="MALONYL-COA-ACYL CARRIER PROTEIN TRANSACYLASE, MITOCHONDRIAL"/>
    <property type="match status" value="1"/>
</dbReference>
<evidence type="ECO:0000256" key="4">
    <source>
        <dbReference type="PIRNR" id="PIRNR000446"/>
    </source>
</evidence>
<evidence type="ECO:0000256" key="2">
    <source>
        <dbReference type="ARBA" id="ARBA00023315"/>
    </source>
</evidence>
<dbReference type="Pfam" id="PF00698">
    <property type="entry name" value="Acyl_transf_1"/>
    <property type="match status" value="1"/>
</dbReference>
<keyword evidence="2 4" id="KW-0012">Acyltransferase</keyword>
<sequence>MGKTAFLFPGQGSQAVGMGRTAFDEHPWARECFEEADERLGFSLSRLCFEGPEDQLRLTANAQPAILTTSFALFRLVEKNGLKPDFVAGHSLGEYTALAASGVISFADAVQTVRQRGLFMEEAVPAGQGTMAAVIGADRETVDRVCREVSEELGVVEPANYNCPGQLVISGEADAVKAAGEKMMTAGARRVISLSVSGPFHSSLMKPAADRMEDVLGQLDMRDAAVPIVTNVFARPEWVADKLRHALVEQISSPVLWEDSVRRMVDEGVDTFVEIGPGNVLTGLIRKIQRGVTAVSVRDEESLRNLLEKMG</sequence>
<gene>
    <name evidence="7" type="ORF">SAMN04488112_11331</name>
</gene>
<evidence type="ECO:0000256" key="3">
    <source>
        <dbReference type="ARBA" id="ARBA00048462"/>
    </source>
</evidence>
<feature type="active site" evidence="5">
    <location>
        <position position="91"/>
    </location>
</feature>
<dbReference type="Proteomes" id="UP000199387">
    <property type="component" value="Unassembled WGS sequence"/>
</dbReference>
<comment type="similarity">
    <text evidence="4">Belongs to the fabD family.</text>
</comment>
<dbReference type="SMART" id="SM00827">
    <property type="entry name" value="PKS_AT"/>
    <property type="match status" value="1"/>
</dbReference>
<evidence type="ECO:0000256" key="1">
    <source>
        <dbReference type="ARBA" id="ARBA00022679"/>
    </source>
</evidence>
<name>A0A1G6NK16_9BACL</name>
<dbReference type="OrthoDB" id="9805460at2"/>
<dbReference type="InterPro" id="IPR001227">
    <property type="entry name" value="Ac_transferase_dom_sf"/>
</dbReference>
<feature type="active site" evidence="5">
    <location>
        <position position="201"/>
    </location>
</feature>
<dbReference type="GO" id="GO:0005829">
    <property type="term" value="C:cytosol"/>
    <property type="evidence" value="ECO:0007669"/>
    <property type="project" value="TreeGrafter"/>
</dbReference>
<feature type="domain" description="Malonyl-CoA:ACP transacylase (MAT)" evidence="6">
    <location>
        <begin position="7"/>
        <end position="300"/>
    </location>
</feature>
<protein>
    <recommendedName>
        <fullName evidence="4">Malonyl CoA-acyl carrier protein transacylase</fullName>
        <ecNumber evidence="4">2.3.1.39</ecNumber>
    </recommendedName>
</protein>
<dbReference type="GO" id="GO:0006633">
    <property type="term" value="P:fatty acid biosynthetic process"/>
    <property type="evidence" value="ECO:0007669"/>
    <property type="project" value="TreeGrafter"/>
</dbReference>
<dbReference type="PANTHER" id="PTHR42681">
    <property type="entry name" value="MALONYL-COA-ACYL CARRIER PROTEIN TRANSACYLASE, MITOCHONDRIAL"/>
    <property type="match status" value="1"/>
</dbReference>
<dbReference type="Gene3D" id="3.30.70.250">
    <property type="entry name" value="Malonyl-CoA ACP transacylase, ACP-binding"/>
    <property type="match status" value="1"/>
</dbReference>
<keyword evidence="8" id="KW-1185">Reference proteome</keyword>
<dbReference type="AlphaFoldDB" id="A0A1G6NK16"/>
<proteinExistence type="inferred from homology"/>
<dbReference type="SUPFAM" id="SSF52151">
    <property type="entry name" value="FabD/lysophospholipase-like"/>
    <property type="match status" value="1"/>
</dbReference>
<dbReference type="InterPro" id="IPR024925">
    <property type="entry name" value="Malonyl_CoA-ACP_transAc"/>
</dbReference>
<dbReference type="InterPro" id="IPR016035">
    <property type="entry name" value="Acyl_Trfase/lysoPLipase"/>
</dbReference>
<accession>A0A1G6NK16</accession>
<dbReference type="SUPFAM" id="SSF55048">
    <property type="entry name" value="Probable ACP-binding domain of malonyl-CoA ACP transacylase"/>
    <property type="match status" value="1"/>
</dbReference>
<dbReference type="InterPro" id="IPR050858">
    <property type="entry name" value="Mal-CoA-ACP_Trans/PKS_FabD"/>
</dbReference>
<dbReference type="InterPro" id="IPR016036">
    <property type="entry name" value="Malonyl_transacylase_ACP-bd"/>
</dbReference>
<keyword evidence="1 4" id="KW-0808">Transferase</keyword>
<evidence type="ECO:0000259" key="6">
    <source>
        <dbReference type="SMART" id="SM00827"/>
    </source>
</evidence>
<dbReference type="InterPro" id="IPR004410">
    <property type="entry name" value="Malonyl_CoA-ACP_transAc_FabD"/>
</dbReference>
<evidence type="ECO:0000256" key="5">
    <source>
        <dbReference type="PIRSR" id="PIRSR000446-1"/>
    </source>
</evidence>
<evidence type="ECO:0000313" key="7">
    <source>
        <dbReference type="EMBL" id="SDC67627.1"/>
    </source>
</evidence>
<dbReference type="Gene3D" id="3.40.366.10">
    <property type="entry name" value="Malonyl-Coenzyme A Acyl Carrier Protein, domain 2"/>
    <property type="match status" value="1"/>
</dbReference>
<evidence type="ECO:0000313" key="8">
    <source>
        <dbReference type="Proteomes" id="UP000199387"/>
    </source>
</evidence>
<dbReference type="STRING" id="1236220.SAMN04488112_11331"/>
<dbReference type="EMBL" id="FMZA01000013">
    <property type="protein sequence ID" value="SDC67627.1"/>
    <property type="molecule type" value="Genomic_DNA"/>
</dbReference>
<dbReference type="FunFam" id="3.30.70.250:FF:000001">
    <property type="entry name" value="Malonyl CoA-acyl carrier protein transacylase"/>
    <property type="match status" value="1"/>
</dbReference>
<dbReference type="EC" id="2.3.1.39" evidence="4"/>
<comment type="catalytic activity">
    <reaction evidence="3 4">
        <text>holo-[ACP] + malonyl-CoA = malonyl-[ACP] + CoA</text>
        <dbReference type="Rhea" id="RHEA:41792"/>
        <dbReference type="Rhea" id="RHEA-COMP:9623"/>
        <dbReference type="Rhea" id="RHEA-COMP:9685"/>
        <dbReference type="ChEBI" id="CHEBI:57287"/>
        <dbReference type="ChEBI" id="CHEBI:57384"/>
        <dbReference type="ChEBI" id="CHEBI:64479"/>
        <dbReference type="ChEBI" id="CHEBI:78449"/>
        <dbReference type="EC" id="2.3.1.39"/>
    </reaction>
</comment>
<dbReference type="GO" id="GO:0004314">
    <property type="term" value="F:[acyl-carrier-protein] S-malonyltransferase activity"/>
    <property type="evidence" value="ECO:0007669"/>
    <property type="project" value="UniProtKB-EC"/>
</dbReference>
<dbReference type="PIRSF" id="PIRSF000446">
    <property type="entry name" value="Mct"/>
    <property type="match status" value="1"/>
</dbReference>
<dbReference type="InterPro" id="IPR014043">
    <property type="entry name" value="Acyl_transferase_dom"/>
</dbReference>
<organism evidence="7 8">
    <name type="scientific">Melghirimyces thermohalophilus</name>
    <dbReference type="NCBI Taxonomy" id="1236220"/>
    <lineage>
        <taxon>Bacteria</taxon>
        <taxon>Bacillati</taxon>
        <taxon>Bacillota</taxon>
        <taxon>Bacilli</taxon>
        <taxon>Bacillales</taxon>
        <taxon>Thermoactinomycetaceae</taxon>
        <taxon>Melghirimyces</taxon>
    </lineage>
</organism>
<dbReference type="RefSeq" id="WP_091570666.1">
    <property type="nucleotide sequence ID" value="NZ_FMZA01000013.1"/>
</dbReference>
<reference evidence="7 8" key="1">
    <citation type="submission" date="2016-10" db="EMBL/GenBank/DDBJ databases">
        <authorList>
            <person name="de Groot N.N."/>
        </authorList>
    </citation>
    <scope>NUCLEOTIDE SEQUENCE [LARGE SCALE GENOMIC DNA]</scope>
    <source>
        <strain evidence="7 8">DSM 45514</strain>
    </source>
</reference>